<feature type="transmembrane region" description="Helical" evidence="2">
    <location>
        <begin position="142"/>
        <end position="165"/>
    </location>
</feature>
<evidence type="ECO:0000256" key="1">
    <source>
        <dbReference type="SAM" id="MobiDB-lite"/>
    </source>
</evidence>
<evidence type="ECO:0000256" key="2">
    <source>
        <dbReference type="SAM" id="Phobius"/>
    </source>
</evidence>
<protein>
    <recommendedName>
        <fullName evidence="5">DUF2975 family protein</fullName>
    </recommendedName>
</protein>
<evidence type="ECO:0000313" key="4">
    <source>
        <dbReference type="Proteomes" id="UP000224915"/>
    </source>
</evidence>
<feature type="transmembrane region" description="Helical" evidence="2">
    <location>
        <begin position="98"/>
        <end position="122"/>
    </location>
</feature>
<feature type="compositionally biased region" description="Polar residues" evidence="1">
    <location>
        <begin position="9"/>
        <end position="21"/>
    </location>
</feature>
<sequence>MQHHGPQSADDTGSPGDSSTERSAFSLRLARATLGLLALAASLQALGSLWCLATGRFLFALGGAEPRLDYLDLPQVLRAQSRDGEVAYLVDLDFWVRLVGYTPAVLTGVVMALGAAWGVAVLGTIGRGRPFDPAVLRGMRRIGFVLSLGGVVAGALDVAANWMLANQLDDLFTHGPYEGLVYDGGSWPVAVIVIGVVVLATGAAFREGARMTEELTHVV</sequence>
<feature type="region of interest" description="Disordered" evidence="1">
    <location>
        <begin position="1"/>
        <end position="21"/>
    </location>
</feature>
<dbReference type="AlphaFoldDB" id="A0A2A9D1M4"/>
<proteinExistence type="predicted"/>
<feature type="transmembrane region" description="Helical" evidence="2">
    <location>
        <begin position="32"/>
        <end position="59"/>
    </location>
</feature>
<gene>
    <name evidence="3" type="ORF">ATL40_1742</name>
</gene>
<dbReference type="Pfam" id="PF11188">
    <property type="entry name" value="DUF2975"/>
    <property type="match status" value="1"/>
</dbReference>
<keyword evidence="2" id="KW-0812">Transmembrane</keyword>
<reference evidence="3 4" key="1">
    <citation type="submission" date="2017-10" db="EMBL/GenBank/DDBJ databases">
        <title>Sequencing the genomes of 1000 actinobacteria strains.</title>
        <authorList>
            <person name="Klenk H.-P."/>
        </authorList>
    </citation>
    <scope>NUCLEOTIDE SEQUENCE [LARGE SCALE GENOMIC DNA]</scope>
    <source>
        <strain evidence="3 4">DSM 21801</strain>
    </source>
</reference>
<dbReference type="EMBL" id="PDJD01000001">
    <property type="protein sequence ID" value="PFG20155.1"/>
    <property type="molecule type" value="Genomic_DNA"/>
</dbReference>
<organism evidence="3 4">
    <name type="scientific">Serinibacter salmoneus</name>
    <dbReference type="NCBI Taxonomy" id="556530"/>
    <lineage>
        <taxon>Bacteria</taxon>
        <taxon>Bacillati</taxon>
        <taxon>Actinomycetota</taxon>
        <taxon>Actinomycetes</taxon>
        <taxon>Micrococcales</taxon>
        <taxon>Beutenbergiaceae</taxon>
        <taxon>Serinibacter</taxon>
    </lineage>
</organism>
<comment type="caution">
    <text evidence="3">The sequence shown here is derived from an EMBL/GenBank/DDBJ whole genome shotgun (WGS) entry which is preliminary data.</text>
</comment>
<evidence type="ECO:0008006" key="5">
    <source>
        <dbReference type="Google" id="ProtNLM"/>
    </source>
</evidence>
<name>A0A2A9D1M4_9MICO</name>
<keyword evidence="4" id="KW-1185">Reference proteome</keyword>
<keyword evidence="2" id="KW-0472">Membrane</keyword>
<feature type="transmembrane region" description="Helical" evidence="2">
    <location>
        <begin position="185"/>
        <end position="205"/>
    </location>
</feature>
<accession>A0A2A9D1M4</accession>
<dbReference type="RefSeq" id="WP_098469180.1">
    <property type="nucleotide sequence ID" value="NZ_PDJD01000001.1"/>
</dbReference>
<keyword evidence="2" id="KW-1133">Transmembrane helix</keyword>
<dbReference type="InterPro" id="IPR021354">
    <property type="entry name" value="DUF2975"/>
</dbReference>
<evidence type="ECO:0000313" key="3">
    <source>
        <dbReference type="EMBL" id="PFG20155.1"/>
    </source>
</evidence>
<dbReference type="Proteomes" id="UP000224915">
    <property type="component" value="Unassembled WGS sequence"/>
</dbReference>
<dbReference type="OrthoDB" id="4928721at2"/>